<feature type="transmembrane region" description="Helical" evidence="13">
    <location>
        <begin position="442"/>
        <end position="465"/>
    </location>
</feature>
<dbReference type="InterPro" id="IPR019998">
    <property type="entry name" value="Membr_insert_YidC"/>
</dbReference>
<dbReference type="PANTHER" id="PTHR12428:SF65">
    <property type="entry name" value="CYTOCHROME C OXIDASE ASSEMBLY PROTEIN COX18, MITOCHONDRIAL"/>
    <property type="match status" value="1"/>
</dbReference>
<dbReference type="GO" id="GO:0051205">
    <property type="term" value="P:protein insertion into membrane"/>
    <property type="evidence" value="ECO:0007669"/>
    <property type="project" value="TreeGrafter"/>
</dbReference>
<evidence type="ECO:0000256" key="13">
    <source>
        <dbReference type="HAMAP-Rule" id="MF_01810"/>
    </source>
</evidence>
<keyword evidence="17" id="KW-1185">Reference proteome</keyword>
<evidence type="ECO:0000313" key="17">
    <source>
        <dbReference type="Proteomes" id="UP000294599"/>
    </source>
</evidence>
<dbReference type="RefSeq" id="WP_132577657.1">
    <property type="nucleotide sequence ID" value="NZ_JBHLWF010000032.1"/>
</dbReference>
<keyword evidence="5 13" id="KW-1003">Cell membrane</keyword>
<comment type="caution">
    <text evidence="13">Lacks conserved residue(s) required for the propagation of feature annotation.</text>
</comment>
<dbReference type="EMBL" id="SMAF01000027">
    <property type="protein sequence ID" value="TCS93547.1"/>
    <property type="molecule type" value="Genomic_DNA"/>
</dbReference>
<keyword evidence="4 13" id="KW-0813">Transport</keyword>
<dbReference type="NCBIfam" id="TIGR03592">
    <property type="entry name" value="yidC_oxa1_cterm"/>
    <property type="match status" value="1"/>
</dbReference>
<dbReference type="InterPro" id="IPR028053">
    <property type="entry name" value="Membr_insert_YidC_N"/>
</dbReference>
<dbReference type="PRINTS" id="PR01900">
    <property type="entry name" value="YIDCPROTEIN"/>
</dbReference>
<evidence type="ECO:0000256" key="2">
    <source>
        <dbReference type="ARBA" id="ARBA00010527"/>
    </source>
</evidence>
<feature type="domain" description="Membrane insertase YidC/Oxa/ALB C-terminal" evidence="14">
    <location>
        <begin position="379"/>
        <end position="558"/>
    </location>
</feature>
<dbReference type="NCBIfam" id="NF002353">
    <property type="entry name" value="PRK01318.1-4"/>
    <property type="match status" value="1"/>
</dbReference>
<keyword evidence="9 13" id="KW-0472">Membrane</keyword>
<keyword evidence="6 13" id="KW-0812">Transmembrane</keyword>
<evidence type="ECO:0000256" key="1">
    <source>
        <dbReference type="ARBA" id="ARBA00004429"/>
    </source>
</evidence>
<dbReference type="Proteomes" id="UP000294599">
    <property type="component" value="Unassembled WGS sequence"/>
</dbReference>
<dbReference type="GO" id="GO:0015031">
    <property type="term" value="P:protein transport"/>
    <property type="evidence" value="ECO:0007669"/>
    <property type="project" value="UniProtKB-KW"/>
</dbReference>
<feature type="transmembrane region" description="Helical" evidence="13">
    <location>
        <begin position="379"/>
        <end position="398"/>
    </location>
</feature>
<dbReference type="Gene3D" id="2.70.98.90">
    <property type="match status" value="1"/>
</dbReference>
<dbReference type="PANTHER" id="PTHR12428">
    <property type="entry name" value="OXA1"/>
    <property type="match status" value="1"/>
</dbReference>
<dbReference type="PRINTS" id="PR00701">
    <property type="entry name" value="60KDINNERMP"/>
</dbReference>
<dbReference type="InterPro" id="IPR047196">
    <property type="entry name" value="YidC_ALB_C"/>
</dbReference>
<comment type="similarity">
    <text evidence="2 13">Belongs to the OXA1/ALB3/YidC family. Type 1 subfamily.</text>
</comment>
<evidence type="ECO:0000256" key="11">
    <source>
        <dbReference type="ARBA" id="ARBA00033245"/>
    </source>
</evidence>
<evidence type="ECO:0000256" key="8">
    <source>
        <dbReference type="ARBA" id="ARBA00022989"/>
    </source>
</evidence>
<dbReference type="AlphaFoldDB" id="A0A4S3KYG3"/>
<gene>
    <name evidence="13" type="primary">yidC</name>
    <name evidence="16" type="ORF">EDC25_12743</name>
</gene>
<dbReference type="HAMAP" id="MF_01810">
    <property type="entry name" value="YidC_type1"/>
    <property type="match status" value="1"/>
</dbReference>
<keyword evidence="7 13" id="KW-0653">Protein transport</keyword>
<dbReference type="InterPro" id="IPR001708">
    <property type="entry name" value="YidC/ALB3/OXA1/COX18"/>
</dbReference>
<sequence>MPNTRVLLFVAWLFVAYLLWQAWGDFNQPATASASALTTGAVDGTPAAPGATPEAGSAEGVPAAPTVAGEVPGVAATTSAAVVPAGRRVTVETDVLRLVIDSRGGTIVSAELLDYPVTLKSEQPVELLSDDPARLFHARSGLVSSGGVAPDHTALYQVEQDRYVLAGDSVEVPLTWTDPSGVSVRKTITLRRGDYTVEVRHQLRNDSGAPWVGTVYRQLQRVPLRTRAGFSFTDATAITFHGPAWYSPEERYEKQQFDDVASAPLRRDITGGWAGMLQHYFLAAWIPQAGQANRYETSQVANSQPTRFTIGQVGTTATTVAPGEEWSDTSRLWVGPKLQNVLPDVAPGLELTVDYGIFTFLAKPLFWALDKFHSLVGNWGLAIILVTLLIKAVFFKLSEAQYRSMAKMRKLQPRMAQLKERYGDDRQKMNLAMMDLYKKEKINPLGGCLPILVQIPVFIALYWVLLESVELRHAPFFGWIQDLSARDPYYILPVLNGAVMWLTQKLSPSPGMDPIQRRIFQFMPIMFSVMFAFFPAGLVLYWTTNGALGLLQQWFITKRIEAGEKA</sequence>
<evidence type="ECO:0000256" key="10">
    <source>
        <dbReference type="ARBA" id="ARBA00023186"/>
    </source>
</evidence>
<comment type="function">
    <text evidence="13">Required for the insertion and/or proper folding and/or complex formation of integral membrane proteins into the membrane. Involved in integration of membrane proteins that insert both dependently and independently of the Sec translocase complex, as well as at least some lipoproteins. Aids folding of multispanning membrane proteins.</text>
</comment>
<comment type="caution">
    <text evidence="16">The sequence shown here is derived from an EMBL/GenBank/DDBJ whole genome shotgun (WGS) entry which is preliminary data.</text>
</comment>
<reference evidence="16 17" key="1">
    <citation type="submission" date="2019-03" db="EMBL/GenBank/DDBJ databases">
        <title>Genomic Encyclopedia of Type Strains, Phase IV (KMG-IV): sequencing the most valuable type-strain genomes for metagenomic binning, comparative biology and taxonomic classification.</title>
        <authorList>
            <person name="Goeker M."/>
        </authorList>
    </citation>
    <scope>NUCLEOTIDE SEQUENCE [LARGE SCALE GENOMIC DNA]</scope>
    <source>
        <strain evidence="16 17">DSM 21944</strain>
    </source>
</reference>
<evidence type="ECO:0000256" key="12">
    <source>
        <dbReference type="ARBA" id="ARBA00033342"/>
    </source>
</evidence>
<dbReference type="InterPro" id="IPR038221">
    <property type="entry name" value="YidC_periplasmic_sf"/>
</dbReference>
<accession>A0A4S3KYG3</accession>
<evidence type="ECO:0000256" key="3">
    <source>
        <dbReference type="ARBA" id="ARBA00015325"/>
    </source>
</evidence>
<feature type="transmembrane region" description="Helical" evidence="13">
    <location>
        <begin position="519"/>
        <end position="542"/>
    </location>
</feature>
<evidence type="ECO:0000259" key="14">
    <source>
        <dbReference type="Pfam" id="PF02096"/>
    </source>
</evidence>
<evidence type="ECO:0000313" key="16">
    <source>
        <dbReference type="EMBL" id="TCS93547.1"/>
    </source>
</evidence>
<keyword evidence="8 13" id="KW-1133">Transmembrane helix</keyword>
<evidence type="ECO:0000256" key="7">
    <source>
        <dbReference type="ARBA" id="ARBA00022927"/>
    </source>
</evidence>
<dbReference type="CDD" id="cd20070">
    <property type="entry name" value="5TM_YidC_Alb3"/>
    <property type="match status" value="1"/>
</dbReference>
<evidence type="ECO:0000256" key="9">
    <source>
        <dbReference type="ARBA" id="ARBA00023136"/>
    </source>
</evidence>
<evidence type="ECO:0000259" key="15">
    <source>
        <dbReference type="Pfam" id="PF14849"/>
    </source>
</evidence>
<dbReference type="InterPro" id="IPR028055">
    <property type="entry name" value="YidC/Oxa/ALB_C"/>
</dbReference>
<evidence type="ECO:0000256" key="4">
    <source>
        <dbReference type="ARBA" id="ARBA00022448"/>
    </source>
</evidence>
<comment type="subunit">
    <text evidence="13">Interacts with the Sec translocase complex via SecD. Specifically interacts with transmembrane segments of nascent integral membrane proteins during membrane integration.</text>
</comment>
<comment type="subcellular location">
    <subcellularLocation>
        <location evidence="1">Cell inner membrane</location>
        <topology evidence="1">Multi-pass membrane protein</topology>
    </subcellularLocation>
    <subcellularLocation>
        <location evidence="13">Cell membrane</location>
        <topology evidence="13">Multi-pass membrane protein</topology>
    </subcellularLocation>
</comment>
<protein>
    <recommendedName>
        <fullName evidence="3 13">Membrane protein insertase YidC</fullName>
    </recommendedName>
    <alternativeName>
        <fullName evidence="12 13">Foldase YidC</fullName>
    </alternativeName>
    <alternativeName>
        <fullName evidence="11 13">Membrane integrase YidC</fullName>
    </alternativeName>
    <alternativeName>
        <fullName evidence="13">Membrane protein YidC</fullName>
    </alternativeName>
</protein>
<evidence type="ECO:0000256" key="5">
    <source>
        <dbReference type="ARBA" id="ARBA00022475"/>
    </source>
</evidence>
<dbReference type="NCBIfam" id="TIGR03593">
    <property type="entry name" value="yidC_nterm"/>
    <property type="match status" value="1"/>
</dbReference>
<organism evidence="16 17">
    <name type="scientific">Pseudofulvimonas gallinarii</name>
    <dbReference type="NCBI Taxonomy" id="634155"/>
    <lineage>
        <taxon>Bacteria</taxon>
        <taxon>Pseudomonadati</taxon>
        <taxon>Pseudomonadota</taxon>
        <taxon>Gammaproteobacteria</taxon>
        <taxon>Lysobacterales</taxon>
        <taxon>Rhodanobacteraceae</taxon>
        <taxon>Pseudofulvimonas</taxon>
    </lineage>
</organism>
<dbReference type="CDD" id="cd19961">
    <property type="entry name" value="EcYidC-like_peri"/>
    <property type="match status" value="1"/>
</dbReference>
<name>A0A4S3KYG3_9GAMM</name>
<dbReference type="OrthoDB" id="9780552at2"/>
<evidence type="ECO:0000256" key="6">
    <source>
        <dbReference type="ARBA" id="ARBA00022692"/>
    </source>
</evidence>
<proteinExistence type="inferred from homology"/>
<dbReference type="NCBIfam" id="NF002352">
    <property type="entry name" value="PRK01318.1-3"/>
    <property type="match status" value="1"/>
</dbReference>
<dbReference type="Pfam" id="PF02096">
    <property type="entry name" value="60KD_IMP"/>
    <property type="match status" value="1"/>
</dbReference>
<dbReference type="GO" id="GO:0005886">
    <property type="term" value="C:plasma membrane"/>
    <property type="evidence" value="ECO:0007669"/>
    <property type="project" value="UniProtKB-SubCell"/>
</dbReference>
<feature type="domain" description="Membrane insertase YidC N-terminal" evidence="15">
    <location>
        <begin position="88"/>
        <end position="367"/>
    </location>
</feature>
<dbReference type="Pfam" id="PF14849">
    <property type="entry name" value="YidC_periplas"/>
    <property type="match status" value="1"/>
</dbReference>
<dbReference type="GO" id="GO:0032977">
    <property type="term" value="F:membrane insertase activity"/>
    <property type="evidence" value="ECO:0007669"/>
    <property type="project" value="InterPro"/>
</dbReference>
<keyword evidence="10 13" id="KW-0143">Chaperone</keyword>